<gene>
    <name evidence="2" type="ORF">NLS_LOCUS6526</name>
</gene>
<accession>A0A3P6UX20</accession>
<dbReference type="EMBL" id="UYRX01000581">
    <property type="protein sequence ID" value="VDK84138.1"/>
    <property type="molecule type" value="Genomic_DNA"/>
</dbReference>
<feature type="compositionally biased region" description="Polar residues" evidence="1">
    <location>
        <begin position="52"/>
        <end position="67"/>
    </location>
</feature>
<evidence type="ECO:0000313" key="2">
    <source>
        <dbReference type="EMBL" id="VDK84138.1"/>
    </source>
</evidence>
<feature type="region of interest" description="Disordered" evidence="1">
    <location>
        <begin position="29"/>
        <end position="67"/>
    </location>
</feature>
<sequence>MNAYLSSTAQRVQEQVVLFTEKINTSHCGSDMTPESVSTKSSYIPSKPVGNLGSNDIKNMRSRSLFS</sequence>
<reference evidence="2 3" key="1">
    <citation type="submission" date="2018-08" db="EMBL/GenBank/DDBJ databases">
        <authorList>
            <person name="Laetsch R D."/>
            <person name="Stevens L."/>
            <person name="Kumar S."/>
            <person name="Blaxter L. M."/>
        </authorList>
    </citation>
    <scope>NUCLEOTIDE SEQUENCE [LARGE SCALE GENOMIC DNA]</scope>
</reference>
<keyword evidence="3" id="KW-1185">Reference proteome</keyword>
<dbReference type="Proteomes" id="UP000277928">
    <property type="component" value="Unassembled WGS sequence"/>
</dbReference>
<proteinExistence type="predicted"/>
<feature type="compositionally biased region" description="Polar residues" evidence="1">
    <location>
        <begin position="29"/>
        <end position="44"/>
    </location>
</feature>
<evidence type="ECO:0000256" key="1">
    <source>
        <dbReference type="SAM" id="MobiDB-lite"/>
    </source>
</evidence>
<organism evidence="2 3">
    <name type="scientific">Litomosoides sigmodontis</name>
    <name type="common">Filarial nematode worm</name>
    <dbReference type="NCBI Taxonomy" id="42156"/>
    <lineage>
        <taxon>Eukaryota</taxon>
        <taxon>Metazoa</taxon>
        <taxon>Ecdysozoa</taxon>
        <taxon>Nematoda</taxon>
        <taxon>Chromadorea</taxon>
        <taxon>Rhabditida</taxon>
        <taxon>Spirurina</taxon>
        <taxon>Spiruromorpha</taxon>
        <taxon>Filarioidea</taxon>
        <taxon>Onchocercidae</taxon>
        <taxon>Litomosoides</taxon>
    </lineage>
</organism>
<evidence type="ECO:0000313" key="3">
    <source>
        <dbReference type="Proteomes" id="UP000277928"/>
    </source>
</evidence>
<dbReference type="AlphaFoldDB" id="A0A3P6UX20"/>
<protein>
    <submittedName>
        <fullName evidence="2">Uncharacterized protein</fullName>
    </submittedName>
</protein>
<name>A0A3P6UX20_LITSI</name>